<dbReference type="FunFam" id="1.20.1580.10:FF:000002">
    <property type="entry name" value="UvrABC system protein A"/>
    <property type="match status" value="1"/>
</dbReference>
<comment type="function">
    <text evidence="17">The UvrABC repair system catalyzes the recognition and processing of DNA lesions. UvrA is an ATPase and a DNA-binding protein. A damage recognition complex composed of 2 UvrA and 2 UvrB subunits scans DNA for abnormalities. When the presence of a lesion has been verified by UvrB, the UvrA molecules dissociate.</text>
</comment>
<dbReference type="CDD" id="cd03271">
    <property type="entry name" value="ABC_UvrA_II"/>
    <property type="match status" value="1"/>
</dbReference>
<feature type="binding site" evidence="17">
    <location>
        <begin position="35"/>
        <end position="42"/>
    </location>
    <ligand>
        <name>ATP</name>
        <dbReference type="ChEBI" id="CHEBI:30616"/>
    </ligand>
</feature>
<dbReference type="GO" id="GO:0003677">
    <property type="term" value="F:DNA binding"/>
    <property type="evidence" value="ECO:0007669"/>
    <property type="project" value="UniProtKB-UniRule"/>
</dbReference>
<comment type="subunit">
    <text evidence="17">Forms a heterotetramer with UvrB during the search for lesions.</text>
</comment>
<dbReference type="GO" id="GO:0009432">
    <property type="term" value="P:SOS response"/>
    <property type="evidence" value="ECO:0007669"/>
    <property type="project" value="UniProtKB-UniRule"/>
</dbReference>
<evidence type="ECO:0000256" key="14">
    <source>
        <dbReference type="ARBA" id="ARBA00038000"/>
    </source>
</evidence>
<dbReference type="GO" id="GO:0009380">
    <property type="term" value="C:excinuclease repair complex"/>
    <property type="evidence" value="ECO:0007669"/>
    <property type="project" value="InterPro"/>
</dbReference>
<dbReference type="Gene3D" id="3.30.190.20">
    <property type="match status" value="1"/>
</dbReference>
<dbReference type="OrthoDB" id="9809851at2"/>
<dbReference type="SUPFAM" id="SSF52540">
    <property type="entry name" value="P-loop containing nucleoside triphosphate hydrolases"/>
    <property type="match status" value="2"/>
</dbReference>
<feature type="zinc finger region" description="C4-type" evidence="17">
    <location>
        <begin position="253"/>
        <end position="280"/>
    </location>
</feature>
<evidence type="ECO:0000256" key="13">
    <source>
        <dbReference type="ARBA" id="ARBA00023204"/>
    </source>
</evidence>
<keyword evidence="6 17" id="KW-0227">DNA damage</keyword>
<keyword evidence="7 17" id="KW-0228">DNA excision</keyword>
<dbReference type="Pfam" id="PF17755">
    <property type="entry name" value="UvrA_DNA-bind"/>
    <property type="match status" value="1"/>
</dbReference>
<keyword evidence="11 17" id="KW-0267">Excision nuclease</keyword>
<dbReference type="Gene3D" id="1.10.8.280">
    <property type="entry name" value="ABC transporter ATPase domain-like"/>
    <property type="match status" value="1"/>
</dbReference>
<evidence type="ECO:0000256" key="2">
    <source>
        <dbReference type="ARBA" id="ARBA00022490"/>
    </source>
</evidence>
<keyword evidence="17" id="KW-0742">SOS response</keyword>
<comment type="subcellular location">
    <subcellularLocation>
        <location evidence="1 17">Cytoplasm</location>
    </subcellularLocation>
</comment>
<dbReference type="InterPro" id="IPR027417">
    <property type="entry name" value="P-loop_NTPase"/>
</dbReference>
<reference evidence="20" key="1">
    <citation type="journal article" date="2018" name="Science">
        <title>A primordial and reversible TCA cycle in a facultatively chemolithoautotrophic thermophile.</title>
        <authorList>
            <person name="Nunoura T."/>
            <person name="Chikaraishi Y."/>
            <person name="Izaki R."/>
            <person name="Suwa T."/>
            <person name="Sato T."/>
            <person name="Harada T."/>
            <person name="Mori K."/>
            <person name="Kato Y."/>
            <person name="Miyazaki M."/>
            <person name="Shimamura S."/>
            <person name="Yanagawa K."/>
            <person name="Shuto A."/>
            <person name="Ohkouchi N."/>
            <person name="Fujita N."/>
            <person name="Takaki Y."/>
            <person name="Atomi H."/>
            <person name="Takai K."/>
        </authorList>
    </citation>
    <scope>NUCLEOTIDE SEQUENCE [LARGE SCALE GENOMIC DNA]</scope>
    <source>
        <strain evidence="20">DSM 17441 / JCM 13301 / NBRC 103674 / ABI70S6</strain>
    </source>
</reference>
<dbReference type="GO" id="GO:0008270">
    <property type="term" value="F:zinc ion binding"/>
    <property type="evidence" value="ECO:0007669"/>
    <property type="project" value="UniProtKB-UniRule"/>
</dbReference>
<dbReference type="RefSeq" id="WP_068548744.1">
    <property type="nucleotide sequence ID" value="NZ_AP013035.1"/>
</dbReference>
<keyword evidence="9 17" id="KW-0862">Zinc</keyword>
<dbReference type="KEGG" id="ttk:TST_0151"/>
<dbReference type="Proteomes" id="UP000063234">
    <property type="component" value="Chromosome"/>
</dbReference>
<evidence type="ECO:0000256" key="12">
    <source>
        <dbReference type="ARBA" id="ARBA00023125"/>
    </source>
</evidence>
<dbReference type="NCBIfam" id="NF001503">
    <property type="entry name" value="PRK00349.1"/>
    <property type="match status" value="1"/>
</dbReference>
<dbReference type="AlphaFoldDB" id="A0A0S3QRQ9"/>
<comment type="similarity">
    <text evidence="14 17">Belongs to the ABC transporter superfamily. UvrA family.</text>
</comment>
<name>A0A0S3QRQ9_THET7</name>
<dbReference type="InterPro" id="IPR003439">
    <property type="entry name" value="ABC_transporter-like_ATP-bd"/>
</dbReference>
<keyword evidence="13 17" id="KW-0234">DNA repair</keyword>
<evidence type="ECO:0000256" key="6">
    <source>
        <dbReference type="ARBA" id="ARBA00022763"/>
    </source>
</evidence>
<keyword evidence="20" id="KW-1185">Reference proteome</keyword>
<dbReference type="GO" id="GO:0005524">
    <property type="term" value="F:ATP binding"/>
    <property type="evidence" value="ECO:0007669"/>
    <property type="project" value="UniProtKB-UniRule"/>
</dbReference>
<evidence type="ECO:0000256" key="10">
    <source>
        <dbReference type="ARBA" id="ARBA00022840"/>
    </source>
</evidence>
<dbReference type="InterPro" id="IPR017871">
    <property type="entry name" value="ABC_transporter-like_CS"/>
</dbReference>
<gene>
    <name evidence="17 19" type="primary">uvrA</name>
    <name evidence="19" type="ORF">TST_0151</name>
</gene>
<feature type="zinc finger region" description="C4-type" evidence="17">
    <location>
        <begin position="728"/>
        <end position="754"/>
    </location>
</feature>
<keyword evidence="2 17" id="KW-0963">Cytoplasm</keyword>
<dbReference type="GO" id="GO:0009381">
    <property type="term" value="F:excinuclease ABC activity"/>
    <property type="evidence" value="ECO:0007669"/>
    <property type="project" value="UniProtKB-UniRule"/>
</dbReference>
<dbReference type="Pfam" id="PF17760">
    <property type="entry name" value="UvrA_inter"/>
    <property type="match status" value="1"/>
</dbReference>
<evidence type="ECO:0000256" key="3">
    <source>
        <dbReference type="ARBA" id="ARBA00022723"/>
    </source>
</evidence>
<sequence length="933" mass="104149">MSLDKESIVIRGARVHNLKNIDLEIPKNSIVVITGVSGSGKSSLAFDTIYAEGYRRYVESLSSYARQFLEVMEKPDVDAIYGLTPSIAIDQKAISKNPRSTVGTVTEIYDYLRVLFARVGDVVCPKCNIPVKGYTVQEIVDVILALPENTKAMILAPLVVERKGEYQNLFQRLKRDGFVRVRVDGDVRRLDDEIKLDKNKKHTIEVVVDRIKIAPKERVRITDSVELALKLSDGLVIVWTLEKEYLFSEKFSCPRCGFSIGELSPRLFSFNSPLGACPVCKGLGFREEVDPNLAVVESLSIEDGAVIPFRESDYWSQVLVRICEVYDMPTNVPFCKLSEEHKNIILNGAPDPVLVNFKVGKKVYRKTVYYWGLRDYLEHKLSENPEEISEFIVKKSCSFCRGSRLKPEALAVVVGGKNIHEVVQMTVSEGKKFFERLNLTGTKAVIAERILREITQRLDFLEQVGLGYITLDREAYTLSGGESQRIRLATQIGSALSGVTYVLDEPTIGLHPRDTHRLVENLKRLRDLGNTVIVVEHDPDVINSADFIVDLGPGAGIYGGEVVYAGSVEGIKVNDKSLTGRYLSGELRVYEPDVRRSPRGFLEFKGVKHRNLKNLNIKIPVGCFVCITGVSGSGKSSLLMEVVYPAVYNRIYKRKMPEGAYEAVLGWEQFDKVIKVDQSPIGRTPRSNPATYVGFFTPIRELFASVPEAKARGYKPGRFSFNVKGGRCEHCRGEGYIKVEMLFLPDLYVKCDACEGKRYNRETLEILYKGKSIADVLEMSVDEAYEFFQNIPSVANKLKLLLDVGLGYIKLGQPATTLSGGEAQRIKLAKELSKRATGRTLYILDEPTVGLHMDDVDKLVRVLHRLVDKGNTVIVIEHNLDVIKNADYVIDLGPEGGDEGGYVVAQGTPEEVASNPSSFTGRFLSSLFCGKRN</sequence>
<keyword evidence="10 17" id="KW-0067">ATP-binding</keyword>
<dbReference type="PROSITE" id="PS50893">
    <property type="entry name" value="ABC_TRANSPORTER_2"/>
    <property type="match status" value="2"/>
</dbReference>
<dbReference type="STRING" id="1298851.TST_0151"/>
<evidence type="ECO:0000256" key="7">
    <source>
        <dbReference type="ARBA" id="ARBA00022769"/>
    </source>
</evidence>
<evidence type="ECO:0000256" key="8">
    <source>
        <dbReference type="ARBA" id="ARBA00022771"/>
    </source>
</evidence>
<evidence type="ECO:0000256" key="11">
    <source>
        <dbReference type="ARBA" id="ARBA00022881"/>
    </source>
</evidence>
<evidence type="ECO:0000256" key="1">
    <source>
        <dbReference type="ARBA" id="ARBA00004496"/>
    </source>
</evidence>
<dbReference type="GO" id="GO:0016887">
    <property type="term" value="F:ATP hydrolysis activity"/>
    <property type="evidence" value="ECO:0007669"/>
    <property type="project" value="InterPro"/>
</dbReference>
<keyword evidence="3 17" id="KW-0479">Metal-binding</keyword>
<evidence type="ECO:0000256" key="17">
    <source>
        <dbReference type="HAMAP-Rule" id="MF_00205"/>
    </source>
</evidence>
<accession>A0A0S3QRQ9</accession>
<dbReference type="GO" id="GO:0005737">
    <property type="term" value="C:cytoplasm"/>
    <property type="evidence" value="ECO:0007669"/>
    <property type="project" value="UniProtKB-SubCell"/>
</dbReference>
<dbReference type="PANTHER" id="PTHR43152:SF3">
    <property type="entry name" value="UVRABC SYSTEM PROTEIN A"/>
    <property type="match status" value="1"/>
</dbReference>
<dbReference type="PROSITE" id="PS00211">
    <property type="entry name" value="ABC_TRANSPORTER_1"/>
    <property type="match status" value="2"/>
</dbReference>
<feature type="domain" description="ABC transporter" evidence="18">
    <location>
        <begin position="3"/>
        <end position="578"/>
    </location>
</feature>
<dbReference type="Gene3D" id="1.20.1580.10">
    <property type="entry name" value="ABC transporter ATPase like domain"/>
    <property type="match status" value="3"/>
</dbReference>
<dbReference type="InterPro" id="IPR004602">
    <property type="entry name" value="UvrA"/>
</dbReference>
<dbReference type="EMBL" id="AP013035">
    <property type="protein sequence ID" value="BAT70961.1"/>
    <property type="molecule type" value="Genomic_DNA"/>
</dbReference>
<dbReference type="InterPro" id="IPR041102">
    <property type="entry name" value="UvrA_inter"/>
</dbReference>
<keyword evidence="5 17" id="KW-0547">Nucleotide-binding</keyword>
<evidence type="ECO:0000256" key="9">
    <source>
        <dbReference type="ARBA" id="ARBA00022833"/>
    </source>
</evidence>
<organism evidence="19 20">
    <name type="scientific">Thermosulfidibacter takaii (strain DSM 17441 / JCM 13301 / NBRC 103674 / ABI70S6)</name>
    <dbReference type="NCBI Taxonomy" id="1298851"/>
    <lineage>
        <taxon>Bacteria</taxon>
        <taxon>Pseudomonadati</taxon>
        <taxon>Thermosulfidibacterota</taxon>
        <taxon>Thermosulfidibacteria</taxon>
        <taxon>Thermosulfidibacterales</taxon>
        <taxon>Thermosulfidibacteraceae</taxon>
    </lineage>
</organism>
<evidence type="ECO:0000256" key="15">
    <source>
        <dbReference type="ARBA" id="ARBA00039316"/>
    </source>
</evidence>
<evidence type="ECO:0000259" key="18">
    <source>
        <dbReference type="PROSITE" id="PS50893"/>
    </source>
</evidence>
<dbReference type="PANTHER" id="PTHR43152">
    <property type="entry name" value="UVRABC SYSTEM PROTEIN A"/>
    <property type="match status" value="1"/>
</dbReference>
<dbReference type="InterPro" id="IPR041552">
    <property type="entry name" value="UvrA_DNA-bd"/>
</dbReference>
<proteinExistence type="inferred from homology"/>
<dbReference type="NCBIfam" id="TIGR00630">
    <property type="entry name" value="uvra"/>
    <property type="match status" value="1"/>
</dbReference>
<evidence type="ECO:0000313" key="19">
    <source>
        <dbReference type="EMBL" id="BAT70961.1"/>
    </source>
</evidence>
<dbReference type="HAMAP" id="MF_00205">
    <property type="entry name" value="UvrA"/>
    <property type="match status" value="1"/>
</dbReference>
<feature type="binding site" evidence="17">
    <location>
        <begin position="629"/>
        <end position="636"/>
    </location>
    <ligand>
        <name>ATP</name>
        <dbReference type="ChEBI" id="CHEBI:30616"/>
    </ligand>
</feature>
<keyword evidence="12 17" id="KW-0238">DNA-binding</keyword>
<protein>
    <recommendedName>
        <fullName evidence="15 17">UvrABC system protein A</fullName>
        <shortName evidence="17">UvrA protein</shortName>
    </recommendedName>
    <alternativeName>
        <fullName evidence="16 17">Excinuclease ABC subunit A</fullName>
    </alternativeName>
</protein>
<dbReference type="PATRIC" id="fig|1298851.3.peg.154"/>
<evidence type="ECO:0000256" key="4">
    <source>
        <dbReference type="ARBA" id="ARBA00022737"/>
    </source>
</evidence>
<evidence type="ECO:0000256" key="5">
    <source>
        <dbReference type="ARBA" id="ARBA00022741"/>
    </source>
</evidence>
<evidence type="ECO:0000256" key="16">
    <source>
        <dbReference type="ARBA" id="ARBA00042156"/>
    </source>
</evidence>
<dbReference type="GO" id="GO:0006289">
    <property type="term" value="P:nucleotide-excision repair"/>
    <property type="evidence" value="ECO:0007669"/>
    <property type="project" value="UniProtKB-UniRule"/>
</dbReference>
<feature type="domain" description="ABC transporter" evidence="18">
    <location>
        <begin position="589"/>
        <end position="925"/>
    </location>
</feature>
<dbReference type="Gene3D" id="3.40.50.300">
    <property type="entry name" value="P-loop containing nucleotide triphosphate hydrolases"/>
    <property type="match status" value="3"/>
</dbReference>
<keyword evidence="4 17" id="KW-0677">Repeat</keyword>
<evidence type="ECO:0000313" key="20">
    <source>
        <dbReference type="Proteomes" id="UP000063234"/>
    </source>
</evidence>
<keyword evidence="8 17" id="KW-0863">Zinc-finger</keyword>